<dbReference type="GO" id="GO:0016614">
    <property type="term" value="F:oxidoreductase activity, acting on CH-OH group of donors"/>
    <property type="evidence" value="ECO:0007669"/>
    <property type="project" value="InterPro"/>
</dbReference>
<feature type="domain" description="Glucose-methanol-choline oxidoreductase N-terminal" evidence="5">
    <location>
        <begin position="32"/>
        <end position="46"/>
    </location>
</feature>
<dbReference type="GeneID" id="106749970"/>
<keyword evidence="6" id="KW-1185">Reference proteome</keyword>
<dbReference type="KEGG" id="dqu:106749970"/>
<dbReference type="SUPFAM" id="SSF51905">
    <property type="entry name" value="FAD/NAD(P)-binding domain"/>
    <property type="match status" value="1"/>
</dbReference>
<comment type="similarity">
    <text evidence="2">Belongs to the GMC oxidoreductase family.</text>
</comment>
<dbReference type="GO" id="GO:0050660">
    <property type="term" value="F:flavin adenine dinucleotide binding"/>
    <property type="evidence" value="ECO:0007669"/>
    <property type="project" value="InterPro"/>
</dbReference>
<proteinExistence type="inferred from homology"/>
<reference evidence="7" key="1">
    <citation type="submission" date="2025-08" db="UniProtKB">
        <authorList>
            <consortium name="RefSeq"/>
        </authorList>
    </citation>
    <scope>IDENTIFICATION</scope>
</reference>
<sequence>MDGTRAIGVRVTLKDGRTINVKVSKEVILSAGSIASPKLLMLSGIGPKQHLYEVEIPNVVDLPVSKNLHNQFG</sequence>
<dbReference type="OrthoDB" id="269227at2759"/>
<accession>A0A6P3Y551</accession>
<comment type="cofactor">
    <cofactor evidence="1">
        <name>FAD</name>
        <dbReference type="ChEBI" id="CHEBI:57692"/>
    </cofactor>
</comment>
<gene>
    <name evidence="7" type="primary">LOC106749970</name>
</gene>
<dbReference type="PANTHER" id="PTHR11552">
    <property type="entry name" value="GLUCOSE-METHANOL-CHOLINE GMC OXIDOREDUCTASE"/>
    <property type="match status" value="1"/>
</dbReference>
<evidence type="ECO:0000256" key="3">
    <source>
        <dbReference type="ARBA" id="ARBA00022630"/>
    </source>
</evidence>
<evidence type="ECO:0000256" key="1">
    <source>
        <dbReference type="ARBA" id="ARBA00001974"/>
    </source>
</evidence>
<evidence type="ECO:0000313" key="7">
    <source>
        <dbReference type="RefSeq" id="XP_014485453.1"/>
    </source>
</evidence>
<protein>
    <submittedName>
        <fullName evidence="7">L-sorbose 1-dehydrogenase-like</fullName>
    </submittedName>
</protein>
<evidence type="ECO:0000259" key="5">
    <source>
        <dbReference type="PROSITE" id="PS00624"/>
    </source>
</evidence>
<dbReference type="Pfam" id="PF00732">
    <property type="entry name" value="GMC_oxred_N"/>
    <property type="match status" value="1"/>
</dbReference>
<dbReference type="InterPro" id="IPR000172">
    <property type="entry name" value="GMC_OxRdtase_N"/>
</dbReference>
<dbReference type="PROSITE" id="PS00624">
    <property type="entry name" value="GMC_OXRED_2"/>
    <property type="match status" value="1"/>
</dbReference>
<dbReference type="AlphaFoldDB" id="A0A6P3Y551"/>
<evidence type="ECO:0000256" key="2">
    <source>
        <dbReference type="ARBA" id="ARBA00010790"/>
    </source>
</evidence>
<dbReference type="RefSeq" id="XP_014485453.1">
    <property type="nucleotide sequence ID" value="XM_014629967.1"/>
</dbReference>
<dbReference type="Gene3D" id="3.50.50.60">
    <property type="entry name" value="FAD/NAD(P)-binding domain"/>
    <property type="match status" value="1"/>
</dbReference>
<name>A0A6P3Y551_DINQU</name>
<dbReference type="InterPro" id="IPR036188">
    <property type="entry name" value="FAD/NAD-bd_sf"/>
</dbReference>
<evidence type="ECO:0000256" key="4">
    <source>
        <dbReference type="ARBA" id="ARBA00022827"/>
    </source>
</evidence>
<keyword evidence="4" id="KW-0274">FAD</keyword>
<dbReference type="Proteomes" id="UP000515204">
    <property type="component" value="Unplaced"/>
</dbReference>
<dbReference type="PANTHER" id="PTHR11552:SF147">
    <property type="entry name" value="CHOLINE DEHYDROGENASE, MITOCHONDRIAL"/>
    <property type="match status" value="1"/>
</dbReference>
<keyword evidence="3" id="KW-0285">Flavoprotein</keyword>
<organism evidence="6 7">
    <name type="scientific">Dinoponera quadriceps</name>
    <name type="common">South American ant</name>
    <dbReference type="NCBI Taxonomy" id="609295"/>
    <lineage>
        <taxon>Eukaryota</taxon>
        <taxon>Metazoa</taxon>
        <taxon>Ecdysozoa</taxon>
        <taxon>Arthropoda</taxon>
        <taxon>Hexapoda</taxon>
        <taxon>Insecta</taxon>
        <taxon>Pterygota</taxon>
        <taxon>Neoptera</taxon>
        <taxon>Endopterygota</taxon>
        <taxon>Hymenoptera</taxon>
        <taxon>Apocrita</taxon>
        <taxon>Aculeata</taxon>
        <taxon>Formicoidea</taxon>
        <taxon>Formicidae</taxon>
        <taxon>Ponerinae</taxon>
        <taxon>Ponerini</taxon>
        <taxon>Dinoponera</taxon>
    </lineage>
</organism>
<dbReference type="InterPro" id="IPR012132">
    <property type="entry name" value="GMC_OxRdtase"/>
</dbReference>
<evidence type="ECO:0000313" key="6">
    <source>
        <dbReference type="Proteomes" id="UP000515204"/>
    </source>
</evidence>